<dbReference type="InterPro" id="IPR029063">
    <property type="entry name" value="SAM-dependent_MTases_sf"/>
</dbReference>
<keyword evidence="3" id="KW-0597">Phosphoprotein</keyword>
<dbReference type="InterPro" id="IPR020845">
    <property type="entry name" value="AMP-binding_CS"/>
</dbReference>
<dbReference type="Gene3D" id="2.30.38.10">
    <property type="entry name" value="Luciferase, Domain 3"/>
    <property type="match status" value="2"/>
</dbReference>
<keyword evidence="7" id="KW-1185">Reference proteome</keyword>
<dbReference type="Pfam" id="PF08242">
    <property type="entry name" value="Methyltransf_12"/>
    <property type="match status" value="1"/>
</dbReference>
<dbReference type="PANTHER" id="PTHR45527:SF1">
    <property type="entry name" value="FATTY ACID SYNTHASE"/>
    <property type="match status" value="1"/>
</dbReference>
<dbReference type="Gene3D" id="3.40.50.980">
    <property type="match status" value="4"/>
</dbReference>
<dbReference type="Gene3D" id="1.10.1200.10">
    <property type="entry name" value="ACP-like"/>
    <property type="match status" value="2"/>
</dbReference>
<dbReference type="Pfam" id="PF00501">
    <property type="entry name" value="AMP-binding"/>
    <property type="match status" value="2"/>
</dbReference>
<dbReference type="SUPFAM" id="SSF56801">
    <property type="entry name" value="Acetyl-CoA synthetase-like"/>
    <property type="match status" value="2"/>
</dbReference>
<dbReference type="PROSITE" id="PS00455">
    <property type="entry name" value="AMP_BINDING"/>
    <property type="match status" value="2"/>
</dbReference>
<evidence type="ECO:0000313" key="6">
    <source>
        <dbReference type="EMBL" id="MBB1245413.1"/>
    </source>
</evidence>
<protein>
    <submittedName>
        <fullName evidence="6">Amino acid adenylation domain-containing protein</fullName>
    </submittedName>
</protein>
<accession>A0ABR6EJT6</accession>
<dbReference type="InterPro" id="IPR020806">
    <property type="entry name" value="PKS_PP-bd"/>
</dbReference>
<comment type="caution">
    <text evidence="6">The sequence shown here is derived from an EMBL/GenBank/DDBJ whole genome shotgun (WGS) entry which is preliminary data.</text>
</comment>
<dbReference type="SMART" id="SM00823">
    <property type="entry name" value="PKS_PP"/>
    <property type="match status" value="2"/>
</dbReference>
<keyword evidence="2" id="KW-0596">Phosphopantetheine</keyword>
<comment type="cofactor">
    <cofactor evidence="1">
        <name>pantetheine 4'-phosphate</name>
        <dbReference type="ChEBI" id="CHEBI:47942"/>
    </cofactor>
</comment>
<dbReference type="SUPFAM" id="SSF53335">
    <property type="entry name" value="S-adenosyl-L-methionine-dependent methyltransferases"/>
    <property type="match status" value="1"/>
</dbReference>
<feature type="non-terminal residue" evidence="6">
    <location>
        <position position="2361"/>
    </location>
</feature>
<dbReference type="InterPro" id="IPR006162">
    <property type="entry name" value="Ppantetheine_attach_site"/>
</dbReference>
<gene>
    <name evidence="6" type="ORF">GL263_17855</name>
</gene>
<name>A0ABR6EJT6_9ACTN</name>
<dbReference type="InterPro" id="IPR023213">
    <property type="entry name" value="CAT-like_dom_sf"/>
</dbReference>
<dbReference type="PROSITE" id="PS00012">
    <property type="entry name" value="PHOSPHOPANTETHEINE"/>
    <property type="match status" value="2"/>
</dbReference>
<evidence type="ECO:0000256" key="1">
    <source>
        <dbReference type="ARBA" id="ARBA00001957"/>
    </source>
</evidence>
<evidence type="ECO:0000313" key="7">
    <source>
        <dbReference type="Proteomes" id="UP000766698"/>
    </source>
</evidence>
<reference evidence="7" key="1">
    <citation type="journal article" date="2020" name="Syst. Appl. Microbiol.">
        <title>Streptomyces alkaliterrae sp. nov., isolated from an alkaline soil, and emended descriptions of Streptomyces alkaliphilus, Streptomyces calidiresistens and Streptomyces durbertensis.</title>
        <authorList>
            <person name="Swiecimska M."/>
            <person name="Golinska P."/>
            <person name="Nouioui I."/>
            <person name="Wypij M."/>
            <person name="Rai M."/>
            <person name="Sangal V."/>
            <person name="Goodfellow M."/>
        </authorList>
    </citation>
    <scope>NUCLEOTIDE SEQUENCE [LARGE SCALE GENOMIC DNA]</scope>
    <source>
        <strain evidence="7">DSM 104538</strain>
    </source>
</reference>
<dbReference type="PROSITE" id="PS50075">
    <property type="entry name" value="CARRIER"/>
    <property type="match status" value="2"/>
</dbReference>
<sequence length="2361" mass="255157">EVLGVSVVGVDDGFFDLGGHSLLATRLVSRVRSVLGVELAVRDLFEAPTVARLAKTLDAARTATPPLTKVERPERVPLSSAQRRLWFLNRLDGPNSTYNIPLALRLHGTPDVEALRLALADLVRRHETLRTVYPSLAGEPYQHVLPADEVEPRLLTRTVDGDELADRLAEEAGHEFDVTTEAPLRATLFTLAPDEHVLLLLLHHIAGDGWSMAPFLRDLSLAYAARVEGAAPDWPPLPVQYADYTLWQERTLGAADDPDSLRGRQLAYWSRQLADLPERLELPTDHHRPATAAHRGRTVPFTLPPAVHRDLSELARSCDASLFMVLHAAFGALLTRMGAGTDIPVGTPIAGRTDEALDDLVGFFVNTLVLRTDTSGDPSFRELVARARTTDLDAYAHQELPFDKLVETLNPQRSLSRNPLFQVLLAFQSMSEAQPALSGLEVRTEPVRVGFAKFDLALAVAEERHADGGRSLRGDWEYDTDLFERATVEALGRRLVALLEAVAADPDQPIGRLPVLVDDERERVLDFWNDTDRPGPDDPTWPELFERRVAARPEAVALVTEEGELSYAELNSRANQLARVLVGRGVGPEQVVAVALPRSVELIVSVLAVLKTGAAYLPVDPEYPGERIAYLLDDGSPALVLTDADIADRLPGPVPRLLVADAATAGAAASGADANLTDGERIAPAHPLNPAYVIYTSGSTGRPKGVPVPHRSVASVLVPLIDEFGLGPGSRVLQFASISFDAALWEITLGLLSGAALVVAPADRLRPGPELAELLADTGTTFVTLPPTALAVLADGALPPGTDLVVAGEATAPDQVARWSSGRRMFNAYGPTEAAVCATMSAPLAGAVVPPIGRPITNARTYVLDDHLQPVPPGVVGELYLAGGGLARGYRGRPGLTAERFVADPFGEPGARMYRTGDLARWTPGGQLEFAGRVDHQVKVRGYRIEPGEVEAALAEHPAVERATVLAVDHQGDRRLVGYLVATRSGAERDEPRESAQLASWQETYDEHYAALEGTLGEDFTGWNSSYTGAPIPRAEMCDWREASVAAVRALRPRRVLEIGCGSGLILAPVAPECEAYWGTDISPAVINRLRAQIAERPDLADIVELRARPAHDLSGLPRGYFDTVVLNSVVQYFPNAEYLNDVLAGVLELLAPGGSVYIGDVRNRRTLETFRTAVELRRAGPFASDDAVRRAVAQSTAGEPELLVDPDFFTLLGDTLPSVTGVGVTVRRGRYHNEMSRHRYDVVLRTGGARASAPLERTVVWGGEVSGLQALAELLADHRPERLRVSRVPNLRLTGENTARHALGEAGAGVALGRLDAPPPDSLPDPEEFHALAERLGYRAAVTWSADPSAEAGAPGALDVVLVASGTELSDPAVDACRPVAAPGTSLGPLTNDPARAGDAGELASAVREHAERLLPAHMVPAALVVLDELPLTPNGKIDRAALPAPDWSTDATGAAPRDRREEILCSLFAEVLGLPGVGIDRDFFELGGHSLLATRLLSRVRTVLGTELAVRDLFEAPTVAELATVLGDKQGVRPPLRRRPRPAQTPLSPAQYRLWFLHRMEGRSATYNIPMSLRLTGELDTDALAAALGDVTERHEPLRTLFPEVDGVPHQHVVPAGEARPELRLVDVDPAELDTRLAEEARQGFDLAAQLPLRVVLFRTSPSEHVLLLVLHHIAGDGWSWRPLARDLSTAYEARLRGSAPRWEPLPVQYADYALWQRELLGDEGDPDSRQARQLDFWTDTLTELPETLELPTDHPRPATISYRGDQVVFRVEPALHQRLSALAADSRASVFMVFQAAFAELLSRHGAGTDIPVGSPIAGRTDEALDDLVGFFVNTLVLRTDTSGDPTFRELLERVRESDLAAYAHQDLPFEKLVERLRPERSMSRHPLFQVMLAFLSDGDTRLELPGLRAEPAPVGVGIAKFDLHLNMVERRAADGGPGGVDGALEFSTDLFERRTAEALCRRLSHLLEAVAAAPDRPLSRLPLLEPAEREMMLNEWNNSTNGVVGDECVPALVERQVARTPDGLALVHEDARLTYAELNDRANRLARRLVALGAGPERVVALALPRSVELVTSLLAVLKTGAAYLPVDTEYPAARITTMLEDAEPVCVVTTPDACEGLPAGLRTMDPADDPSVDSHDLTDAERVSPLLAAHPAYVIYTSGSTGRPKAVVMPQAGLVNLLTWHAGRFPAAPGTRTAQFTAIGFDFSVQEILSPLVTGRTLVVPRDEVRADADALVGWLEEHRVNELFAPNLVIEALASAAERRGTALPALTDVFQGGEALTPSREVRNFHRRLAGRRMHNVYGPAETHAVTAHTATGDPVDWPGALPIGVGVGNVRLYVLDGFLRPVPVGVVGELYVA</sequence>
<dbReference type="InterPro" id="IPR013217">
    <property type="entry name" value="Methyltransf_12"/>
</dbReference>
<dbReference type="InterPro" id="IPR036736">
    <property type="entry name" value="ACP-like_sf"/>
</dbReference>
<dbReference type="InterPro" id="IPR010071">
    <property type="entry name" value="AA_adenyl_dom"/>
</dbReference>
<dbReference type="Gene3D" id="3.30.300.30">
    <property type="match status" value="2"/>
</dbReference>
<evidence type="ECO:0000256" key="2">
    <source>
        <dbReference type="ARBA" id="ARBA00022450"/>
    </source>
</evidence>
<dbReference type="Pfam" id="PF00668">
    <property type="entry name" value="Condensation"/>
    <property type="match status" value="2"/>
</dbReference>
<evidence type="ECO:0000259" key="5">
    <source>
        <dbReference type="PROSITE" id="PS50075"/>
    </source>
</evidence>
<dbReference type="Gene3D" id="3.40.50.150">
    <property type="entry name" value="Vaccinia Virus protein VP39"/>
    <property type="match status" value="1"/>
</dbReference>
<dbReference type="InterPro" id="IPR000873">
    <property type="entry name" value="AMP-dep_synth/lig_dom"/>
</dbReference>
<dbReference type="PANTHER" id="PTHR45527">
    <property type="entry name" value="NONRIBOSOMAL PEPTIDE SYNTHETASE"/>
    <property type="match status" value="1"/>
</dbReference>
<dbReference type="CDD" id="cd02440">
    <property type="entry name" value="AdoMet_MTases"/>
    <property type="match status" value="1"/>
</dbReference>
<dbReference type="Proteomes" id="UP000766698">
    <property type="component" value="Unassembled WGS sequence"/>
</dbReference>
<evidence type="ECO:0000256" key="3">
    <source>
        <dbReference type="ARBA" id="ARBA00022553"/>
    </source>
</evidence>
<dbReference type="CDD" id="cd19540">
    <property type="entry name" value="LCL_NRPS-like"/>
    <property type="match status" value="2"/>
</dbReference>
<feature type="domain" description="Carrier" evidence="5">
    <location>
        <begin position="1"/>
        <end position="61"/>
    </location>
</feature>
<organism evidence="6 7">
    <name type="scientific">Streptomyces durbertensis</name>
    <dbReference type="NCBI Taxonomy" id="2448886"/>
    <lineage>
        <taxon>Bacteria</taxon>
        <taxon>Bacillati</taxon>
        <taxon>Actinomycetota</taxon>
        <taxon>Actinomycetes</taxon>
        <taxon>Kitasatosporales</taxon>
        <taxon>Streptomycetaceae</taxon>
        <taxon>Streptomyces</taxon>
    </lineage>
</organism>
<keyword evidence="4" id="KW-0677">Repeat</keyword>
<feature type="domain" description="Carrier" evidence="5">
    <location>
        <begin position="1457"/>
        <end position="1532"/>
    </location>
</feature>
<dbReference type="Gene3D" id="3.30.559.10">
    <property type="entry name" value="Chloramphenicol acetyltransferase-like domain"/>
    <property type="match status" value="2"/>
</dbReference>
<dbReference type="SUPFAM" id="SSF52777">
    <property type="entry name" value="CoA-dependent acyltransferases"/>
    <property type="match status" value="4"/>
</dbReference>
<dbReference type="EMBL" id="WMLF01000278">
    <property type="protein sequence ID" value="MBB1245413.1"/>
    <property type="molecule type" value="Genomic_DNA"/>
</dbReference>
<dbReference type="Gene3D" id="3.30.559.30">
    <property type="entry name" value="Nonribosomal peptide synthetase, condensation domain"/>
    <property type="match status" value="2"/>
</dbReference>
<dbReference type="NCBIfam" id="TIGR01733">
    <property type="entry name" value="AA-adenyl-dom"/>
    <property type="match status" value="1"/>
</dbReference>
<dbReference type="InterPro" id="IPR045851">
    <property type="entry name" value="AMP-bd_C_sf"/>
</dbReference>
<dbReference type="SUPFAM" id="SSF47336">
    <property type="entry name" value="ACP-like"/>
    <property type="match status" value="2"/>
</dbReference>
<evidence type="ECO:0000256" key="4">
    <source>
        <dbReference type="ARBA" id="ARBA00022737"/>
    </source>
</evidence>
<dbReference type="Pfam" id="PF00550">
    <property type="entry name" value="PP-binding"/>
    <property type="match status" value="2"/>
</dbReference>
<feature type="non-terminal residue" evidence="6">
    <location>
        <position position="1"/>
    </location>
</feature>
<dbReference type="InterPro" id="IPR009081">
    <property type="entry name" value="PP-bd_ACP"/>
</dbReference>
<proteinExistence type="predicted"/>
<dbReference type="InterPro" id="IPR001242">
    <property type="entry name" value="Condensation_dom"/>
</dbReference>